<gene>
    <name evidence="1" type="ORF">M378DRAFT_163105</name>
</gene>
<feature type="non-terminal residue" evidence="1">
    <location>
        <position position="1"/>
    </location>
</feature>
<keyword evidence="2" id="KW-1185">Reference proteome</keyword>
<name>A0A0C2WSH3_AMAMK</name>
<dbReference type="AlphaFoldDB" id="A0A0C2WSH3"/>
<feature type="non-terminal residue" evidence="1">
    <location>
        <position position="60"/>
    </location>
</feature>
<proteinExistence type="predicted"/>
<protein>
    <submittedName>
        <fullName evidence="1">Uncharacterized protein</fullName>
    </submittedName>
</protein>
<sequence>MLLMSIGNRLATTECSYFDGRHVTLRCNIAMTGPTKKTAHRYLELLVCVLRLHDMLRFRA</sequence>
<dbReference type="Proteomes" id="UP000054549">
    <property type="component" value="Unassembled WGS sequence"/>
</dbReference>
<accession>A0A0C2WSH3</accession>
<dbReference type="HOGENOM" id="CLU_2947938_0_0_1"/>
<reference evidence="1 2" key="1">
    <citation type="submission" date="2014-04" db="EMBL/GenBank/DDBJ databases">
        <title>Evolutionary Origins and Diversification of the Mycorrhizal Mutualists.</title>
        <authorList>
            <consortium name="DOE Joint Genome Institute"/>
            <consortium name="Mycorrhizal Genomics Consortium"/>
            <person name="Kohler A."/>
            <person name="Kuo A."/>
            <person name="Nagy L.G."/>
            <person name="Floudas D."/>
            <person name="Copeland A."/>
            <person name="Barry K.W."/>
            <person name="Cichocki N."/>
            <person name="Veneault-Fourrey C."/>
            <person name="LaButti K."/>
            <person name="Lindquist E.A."/>
            <person name="Lipzen A."/>
            <person name="Lundell T."/>
            <person name="Morin E."/>
            <person name="Murat C."/>
            <person name="Riley R."/>
            <person name="Ohm R."/>
            <person name="Sun H."/>
            <person name="Tunlid A."/>
            <person name="Henrissat B."/>
            <person name="Grigoriev I.V."/>
            <person name="Hibbett D.S."/>
            <person name="Martin F."/>
        </authorList>
    </citation>
    <scope>NUCLEOTIDE SEQUENCE [LARGE SCALE GENOMIC DNA]</scope>
    <source>
        <strain evidence="1 2">Koide BX008</strain>
    </source>
</reference>
<dbReference type="InParanoid" id="A0A0C2WSH3"/>
<dbReference type="EMBL" id="KN818248">
    <property type="protein sequence ID" value="KIL64632.1"/>
    <property type="molecule type" value="Genomic_DNA"/>
</dbReference>
<evidence type="ECO:0000313" key="1">
    <source>
        <dbReference type="EMBL" id="KIL64632.1"/>
    </source>
</evidence>
<evidence type="ECO:0000313" key="2">
    <source>
        <dbReference type="Proteomes" id="UP000054549"/>
    </source>
</evidence>
<organism evidence="1 2">
    <name type="scientific">Amanita muscaria (strain Koide BX008)</name>
    <dbReference type="NCBI Taxonomy" id="946122"/>
    <lineage>
        <taxon>Eukaryota</taxon>
        <taxon>Fungi</taxon>
        <taxon>Dikarya</taxon>
        <taxon>Basidiomycota</taxon>
        <taxon>Agaricomycotina</taxon>
        <taxon>Agaricomycetes</taxon>
        <taxon>Agaricomycetidae</taxon>
        <taxon>Agaricales</taxon>
        <taxon>Pluteineae</taxon>
        <taxon>Amanitaceae</taxon>
        <taxon>Amanita</taxon>
    </lineage>
</organism>